<gene>
    <name evidence="7" type="ORF">EHS25_006567</name>
</gene>
<dbReference type="InterPro" id="IPR012879">
    <property type="entry name" value="CCDC47"/>
</dbReference>
<feature type="compositionally biased region" description="Basic and acidic residues" evidence="5">
    <location>
        <begin position="321"/>
        <end position="336"/>
    </location>
</feature>
<dbReference type="Pfam" id="PF07946">
    <property type="entry name" value="CCDC47"/>
    <property type="match status" value="1"/>
</dbReference>
<dbReference type="AlphaFoldDB" id="A0A427YS89"/>
<name>A0A427YS89_9TREE</name>
<protein>
    <recommendedName>
        <fullName evidence="9">DUF1682-domain-containing protein</fullName>
    </recommendedName>
</protein>
<dbReference type="GO" id="GO:0005509">
    <property type="term" value="F:calcium ion binding"/>
    <property type="evidence" value="ECO:0007669"/>
    <property type="project" value="InterPro"/>
</dbReference>
<evidence type="ECO:0008006" key="9">
    <source>
        <dbReference type="Google" id="ProtNLM"/>
    </source>
</evidence>
<dbReference type="GO" id="GO:0016020">
    <property type="term" value="C:membrane"/>
    <property type="evidence" value="ECO:0007669"/>
    <property type="project" value="UniProtKB-SubCell"/>
</dbReference>
<dbReference type="GO" id="GO:0032469">
    <property type="term" value="P:endoplasmic reticulum calcium ion homeostasis"/>
    <property type="evidence" value="ECO:0007669"/>
    <property type="project" value="InterPro"/>
</dbReference>
<keyword evidence="8" id="KW-1185">Reference proteome</keyword>
<feature type="region of interest" description="Disordered" evidence="5">
    <location>
        <begin position="320"/>
        <end position="377"/>
    </location>
</feature>
<dbReference type="PANTHER" id="PTHR12883">
    <property type="entry name" value="ADIPOCYTE-SPECIFIC PROTEIN 4-RELATED"/>
    <property type="match status" value="1"/>
</dbReference>
<reference evidence="7 8" key="1">
    <citation type="submission" date="2018-11" db="EMBL/GenBank/DDBJ databases">
        <title>Genome sequence of Saitozyma podzolica DSM 27192.</title>
        <authorList>
            <person name="Aliyu H."/>
            <person name="Gorte O."/>
            <person name="Ochsenreither K."/>
        </authorList>
    </citation>
    <scope>NUCLEOTIDE SEQUENCE [LARGE SCALE GENOMIC DNA]</scope>
    <source>
        <strain evidence="7 8">DSM 27192</strain>
    </source>
</reference>
<accession>A0A427YS89</accession>
<evidence type="ECO:0000313" key="7">
    <source>
        <dbReference type="EMBL" id="RSH93915.1"/>
    </source>
</evidence>
<proteinExistence type="predicted"/>
<dbReference type="Proteomes" id="UP000279259">
    <property type="component" value="Unassembled WGS sequence"/>
</dbReference>
<keyword evidence="2 6" id="KW-0812">Transmembrane</keyword>
<dbReference type="STRING" id="1890683.A0A427YS89"/>
<feature type="compositionally biased region" description="Basic and acidic residues" evidence="5">
    <location>
        <begin position="343"/>
        <end position="366"/>
    </location>
</feature>
<evidence type="ECO:0000256" key="4">
    <source>
        <dbReference type="ARBA" id="ARBA00023136"/>
    </source>
</evidence>
<evidence type="ECO:0000313" key="8">
    <source>
        <dbReference type="Proteomes" id="UP000279259"/>
    </source>
</evidence>
<dbReference type="OrthoDB" id="10039147at2759"/>
<keyword evidence="4 6" id="KW-0472">Membrane</keyword>
<evidence type="ECO:0000256" key="2">
    <source>
        <dbReference type="ARBA" id="ARBA00022692"/>
    </source>
</evidence>
<feature type="transmembrane region" description="Helical" evidence="6">
    <location>
        <begin position="42"/>
        <end position="63"/>
    </location>
</feature>
<dbReference type="GO" id="GO:0005783">
    <property type="term" value="C:endoplasmic reticulum"/>
    <property type="evidence" value="ECO:0007669"/>
    <property type="project" value="InterPro"/>
</dbReference>
<organism evidence="7 8">
    <name type="scientific">Saitozyma podzolica</name>
    <dbReference type="NCBI Taxonomy" id="1890683"/>
    <lineage>
        <taxon>Eukaryota</taxon>
        <taxon>Fungi</taxon>
        <taxon>Dikarya</taxon>
        <taxon>Basidiomycota</taxon>
        <taxon>Agaricomycotina</taxon>
        <taxon>Tremellomycetes</taxon>
        <taxon>Tremellales</taxon>
        <taxon>Trimorphomycetaceae</taxon>
        <taxon>Saitozyma</taxon>
    </lineage>
</organism>
<feature type="compositionally biased region" description="Basic residues" evidence="5">
    <location>
        <begin position="367"/>
        <end position="377"/>
    </location>
</feature>
<comment type="caution">
    <text evidence="7">The sequence shown here is derived from an EMBL/GenBank/DDBJ whole genome shotgun (WGS) entry which is preliminary data.</text>
</comment>
<evidence type="ECO:0000256" key="1">
    <source>
        <dbReference type="ARBA" id="ARBA00004167"/>
    </source>
</evidence>
<dbReference type="EMBL" id="RSCD01000003">
    <property type="protein sequence ID" value="RSH93915.1"/>
    <property type="molecule type" value="Genomic_DNA"/>
</dbReference>
<evidence type="ECO:0000256" key="5">
    <source>
        <dbReference type="SAM" id="MobiDB-lite"/>
    </source>
</evidence>
<evidence type="ECO:0000256" key="6">
    <source>
        <dbReference type="SAM" id="Phobius"/>
    </source>
</evidence>
<sequence>MSGLLKVLSAITPPPAQPAAREYDGWELRWKMLVFRPAMFKFEGVVLGVLAGYLLLYFIGRFVNMSRAKSTIKPFEKTIDSQFKVSRDLLSSGPSLHLLYSTGRRNVLCMHSTITLTPLHDIASLAIHYGKAIIEPAYDVSETVLFDLTLGRGADGLQGEGLGVWAIADKSAMRDIREKRWDLTFPRLHDSSIVPVTHALFAEHSDVTDVLMKTSGVGVSDVLSDPKAASVLKYLLVTDQPARRPAKGPLPAKFRSREILLCLYKPKNAAQVEAAKAWLQVALNIADLESRPNLLKPDVARKLVKTRQQVDVDLTSAYSKEVAEDAPKEETAEERRLAKKKAERAQMSEKELKRLEELEKKREMRKMQKRGIKGGAQ</sequence>
<dbReference type="PANTHER" id="PTHR12883:SF0">
    <property type="entry name" value="PAT COMPLEX SUBUNIT CCDC47"/>
    <property type="match status" value="1"/>
</dbReference>
<evidence type="ECO:0000256" key="3">
    <source>
        <dbReference type="ARBA" id="ARBA00022989"/>
    </source>
</evidence>
<comment type="subcellular location">
    <subcellularLocation>
        <location evidence="1">Membrane</location>
        <topology evidence="1">Single-pass membrane protein</topology>
    </subcellularLocation>
</comment>
<keyword evidence="3 6" id="KW-1133">Transmembrane helix</keyword>